<dbReference type="Gene3D" id="1.10.860.10">
    <property type="entry name" value="DNAb Helicase, Chain A"/>
    <property type="match status" value="1"/>
</dbReference>
<name>A0A8J3E8K5_9GAMM</name>
<dbReference type="InterPro" id="IPR006295">
    <property type="entry name" value="DNA_primase_DnaG"/>
</dbReference>
<evidence type="ECO:0000256" key="2">
    <source>
        <dbReference type="ARBA" id="ARBA00022515"/>
    </source>
</evidence>
<dbReference type="InterPro" id="IPR016136">
    <property type="entry name" value="DNA_helicase_N/primase_C"/>
</dbReference>
<dbReference type="PANTHER" id="PTHR30313:SF2">
    <property type="entry name" value="DNA PRIMASE"/>
    <property type="match status" value="1"/>
</dbReference>
<dbReference type="GO" id="GO:0005737">
    <property type="term" value="C:cytoplasm"/>
    <property type="evidence" value="ECO:0007669"/>
    <property type="project" value="TreeGrafter"/>
</dbReference>
<dbReference type="Gene3D" id="3.40.1360.10">
    <property type="match status" value="1"/>
</dbReference>
<dbReference type="GO" id="GO:0003677">
    <property type="term" value="F:DNA binding"/>
    <property type="evidence" value="ECO:0007669"/>
    <property type="project" value="UniProtKB-KW"/>
</dbReference>
<feature type="domain" description="Toprim" evidence="15">
    <location>
        <begin position="260"/>
        <end position="342"/>
    </location>
</feature>
<dbReference type="GO" id="GO:0000428">
    <property type="term" value="C:DNA-directed RNA polymerase complex"/>
    <property type="evidence" value="ECO:0007669"/>
    <property type="project" value="UniProtKB-KW"/>
</dbReference>
<evidence type="ECO:0000256" key="8">
    <source>
        <dbReference type="ARBA" id="ARBA00022833"/>
    </source>
</evidence>
<dbReference type="InterPro" id="IPR019475">
    <property type="entry name" value="DNA_primase_DnaB-bd"/>
</dbReference>
<keyword evidence="3 12" id="KW-0808">Transferase</keyword>
<keyword evidence="10 12" id="KW-0238">DNA-binding</keyword>
<proteinExistence type="inferred from homology"/>
<dbReference type="PANTHER" id="PTHR30313">
    <property type="entry name" value="DNA PRIMASE"/>
    <property type="match status" value="1"/>
</dbReference>
<evidence type="ECO:0000256" key="10">
    <source>
        <dbReference type="ARBA" id="ARBA00023125"/>
    </source>
</evidence>
<dbReference type="Pfam" id="PF08275">
    <property type="entry name" value="DNAG_N"/>
    <property type="match status" value="1"/>
</dbReference>
<dbReference type="InterPro" id="IPR050219">
    <property type="entry name" value="DnaG_primase"/>
</dbReference>
<dbReference type="InterPro" id="IPR037068">
    <property type="entry name" value="DNA_primase_core_N_sf"/>
</dbReference>
<keyword evidence="6 12" id="KW-0479">Metal-binding</keyword>
<dbReference type="HAMAP" id="MF_00974">
    <property type="entry name" value="DNA_primase_DnaG"/>
    <property type="match status" value="1"/>
</dbReference>
<sequence length="594" mass="67432">MKGNIPADFIRQIVASADIVDVISKYVTLKKTGKNFMACCPFHNEKTPSFSVSPDKQLYHCFGCHASGDVIDFIADYNSLSFIEAVEELALMQNLEVPYDQSAKDQSKDKLTQSIYDALQAANKYFQWCLRFDTDKDEVIEYIKSRELSAKTAKYFQMGYAPNQWQALYDVLKKQFSLDVLDQAGLVIRKDKGGAYDRFRERLMFPIRNRKGSVVGFGGRVLPNKDANPKYLNSPETPVFFKSHELYGLYELKEQHKNPEHIMVVEGYMDVIGLHQHGYTTAVATLGTALSASHLKTLFRHTSEIILCFDGDTAGQNAALRAFEMVLPVLDEHKKARFLLLPKEHDPDSFIKERGLEGFKSALKEALSAADFFIQNLLGKYDLTSADSLAQLIEESKRVLKAIPESAYTLMIIEQLAKATDVSSLQLQRMIKQKAHDVKQSDNNMQLKRWQLNANKLSLVEKALAYLLSMPTEVHDALSAQPAVEFECVTEQHFILLDALRVIRQNSGLSSAVLVQMLVEKYPQFKAYFYQLLQAQSELDAVQLIDELMAMLDKIMKQACQNELEHLILKAKTSILTTTEKQRMQAILYKVEKI</sequence>
<evidence type="ECO:0000256" key="1">
    <source>
        <dbReference type="ARBA" id="ARBA00022478"/>
    </source>
</evidence>
<comment type="function">
    <text evidence="12 13">RNA polymerase that catalyzes the synthesis of short RNA molecules used as primers for DNA polymerase during DNA replication.</text>
</comment>
<dbReference type="InterPro" id="IPR013264">
    <property type="entry name" value="DNAG_N"/>
</dbReference>
<dbReference type="GO" id="GO:1990077">
    <property type="term" value="C:primosome complex"/>
    <property type="evidence" value="ECO:0007669"/>
    <property type="project" value="UniProtKB-KW"/>
</dbReference>
<dbReference type="EC" id="2.7.7.101" evidence="12"/>
<dbReference type="SMART" id="SM00493">
    <property type="entry name" value="TOPRIM"/>
    <property type="match status" value="1"/>
</dbReference>
<dbReference type="NCBIfam" id="TIGR01391">
    <property type="entry name" value="dnaG"/>
    <property type="match status" value="1"/>
</dbReference>
<dbReference type="GO" id="GO:0008270">
    <property type="term" value="F:zinc ion binding"/>
    <property type="evidence" value="ECO:0007669"/>
    <property type="project" value="UniProtKB-UniRule"/>
</dbReference>
<comment type="domain">
    <text evidence="12">Contains an N-terminal zinc-binding domain, a central core domain that contains the primase activity, and a C-terminal DnaB-binding domain.</text>
</comment>
<dbReference type="PIRSF" id="PIRSF002811">
    <property type="entry name" value="DnaG"/>
    <property type="match status" value="1"/>
</dbReference>
<dbReference type="CDD" id="cd03364">
    <property type="entry name" value="TOPRIM_DnaG_primases"/>
    <property type="match status" value="1"/>
</dbReference>
<protein>
    <recommendedName>
        <fullName evidence="12 13">DNA primase</fullName>
        <ecNumber evidence="12">2.7.7.101</ecNumber>
    </recommendedName>
</protein>
<evidence type="ECO:0000256" key="11">
    <source>
        <dbReference type="ARBA" id="ARBA00023163"/>
    </source>
</evidence>
<dbReference type="GO" id="GO:0003899">
    <property type="term" value="F:DNA-directed RNA polymerase activity"/>
    <property type="evidence" value="ECO:0007669"/>
    <property type="project" value="UniProtKB-UniRule"/>
</dbReference>
<dbReference type="GO" id="GO:0006269">
    <property type="term" value="P:DNA replication, synthesis of primer"/>
    <property type="evidence" value="ECO:0007669"/>
    <property type="project" value="UniProtKB-UniRule"/>
</dbReference>
<evidence type="ECO:0000256" key="12">
    <source>
        <dbReference type="HAMAP-Rule" id="MF_00974"/>
    </source>
</evidence>
<dbReference type="OrthoDB" id="9803773at2"/>
<evidence type="ECO:0000256" key="5">
    <source>
        <dbReference type="ARBA" id="ARBA00022705"/>
    </source>
</evidence>
<comment type="caution">
    <text evidence="16">The sequence shown here is derived from an EMBL/GenBank/DDBJ whole genome shotgun (WGS) entry which is preliminary data.</text>
</comment>
<reference evidence="16" key="2">
    <citation type="submission" date="2020-09" db="EMBL/GenBank/DDBJ databases">
        <authorList>
            <person name="Sun Q."/>
            <person name="Zhou Y."/>
        </authorList>
    </citation>
    <scope>NUCLEOTIDE SEQUENCE</scope>
    <source>
        <strain evidence="16">CGMCC 1.15758</strain>
    </source>
</reference>
<dbReference type="EMBL" id="BMJS01000017">
    <property type="protein sequence ID" value="GGF99408.1"/>
    <property type="molecule type" value="Genomic_DNA"/>
</dbReference>
<evidence type="ECO:0000259" key="15">
    <source>
        <dbReference type="PROSITE" id="PS50880"/>
    </source>
</evidence>
<accession>A0A8J3E8K5</accession>
<dbReference type="SUPFAM" id="SSF56731">
    <property type="entry name" value="DNA primase core"/>
    <property type="match status" value="1"/>
</dbReference>
<comment type="catalytic activity">
    <reaction evidence="12">
        <text>ssDNA + n NTP = ssDNA/pppN(pN)n-1 hybrid + (n-1) diphosphate.</text>
        <dbReference type="EC" id="2.7.7.101"/>
    </reaction>
</comment>
<comment type="similarity">
    <text evidence="12 13">Belongs to the DnaG primase family.</text>
</comment>
<keyword evidence="2 12" id="KW-0639">Primosome</keyword>
<dbReference type="AlphaFoldDB" id="A0A8J3E8K5"/>
<gene>
    <name evidence="12 16" type="primary">dnaG</name>
    <name evidence="16" type="ORF">GCM10010995_15850</name>
</gene>
<keyword evidence="9" id="KW-0460">Magnesium</keyword>
<dbReference type="Gene3D" id="3.90.980.10">
    <property type="entry name" value="DNA primase, catalytic core, N-terminal domain"/>
    <property type="match status" value="1"/>
</dbReference>
<comment type="subunit">
    <text evidence="12">Monomer. Interacts with DnaB.</text>
</comment>
<dbReference type="SMART" id="SM00400">
    <property type="entry name" value="ZnF_CHCC"/>
    <property type="match status" value="1"/>
</dbReference>
<evidence type="ECO:0000256" key="4">
    <source>
        <dbReference type="ARBA" id="ARBA00022695"/>
    </source>
</evidence>
<evidence type="ECO:0000256" key="3">
    <source>
        <dbReference type="ARBA" id="ARBA00022679"/>
    </source>
</evidence>
<evidence type="ECO:0000313" key="17">
    <source>
        <dbReference type="Proteomes" id="UP000636949"/>
    </source>
</evidence>
<dbReference type="Pfam" id="PF10410">
    <property type="entry name" value="DnaB_bind"/>
    <property type="match status" value="1"/>
</dbReference>
<dbReference type="InterPro" id="IPR030846">
    <property type="entry name" value="DnaG_bac"/>
</dbReference>
<dbReference type="Proteomes" id="UP000636949">
    <property type="component" value="Unassembled WGS sequence"/>
</dbReference>
<dbReference type="InterPro" id="IPR006171">
    <property type="entry name" value="TOPRIM_dom"/>
</dbReference>
<keyword evidence="4 12" id="KW-0548">Nucleotidyltransferase</keyword>
<dbReference type="SUPFAM" id="SSF117023">
    <property type="entry name" value="DNA primase DnaG, C-terminal domain"/>
    <property type="match status" value="1"/>
</dbReference>
<reference evidence="16" key="1">
    <citation type="journal article" date="2014" name="Int. J. Syst. Evol. Microbiol.">
        <title>Complete genome sequence of Corynebacterium casei LMG S-19264T (=DSM 44701T), isolated from a smear-ripened cheese.</title>
        <authorList>
            <consortium name="US DOE Joint Genome Institute (JGI-PGF)"/>
            <person name="Walter F."/>
            <person name="Albersmeier A."/>
            <person name="Kalinowski J."/>
            <person name="Ruckert C."/>
        </authorList>
    </citation>
    <scope>NUCLEOTIDE SEQUENCE</scope>
    <source>
        <strain evidence="16">CGMCC 1.15758</strain>
    </source>
</reference>
<dbReference type="FunFam" id="3.90.980.10:FF:000001">
    <property type="entry name" value="DNA primase"/>
    <property type="match status" value="1"/>
</dbReference>
<evidence type="ECO:0000313" key="16">
    <source>
        <dbReference type="EMBL" id="GGF99408.1"/>
    </source>
</evidence>
<dbReference type="RefSeq" id="WP_117002907.1">
    <property type="nucleotide sequence ID" value="NZ_BMJS01000017.1"/>
</dbReference>
<keyword evidence="11 12" id="KW-0804">Transcription</keyword>
<dbReference type="Pfam" id="PF01807">
    <property type="entry name" value="Zn_ribbon_DnaG"/>
    <property type="match status" value="1"/>
</dbReference>
<evidence type="ECO:0000256" key="14">
    <source>
        <dbReference type="PIRSR" id="PIRSR002811-1"/>
    </source>
</evidence>
<keyword evidence="7 12" id="KW-0863">Zinc-finger</keyword>
<keyword evidence="8 12" id="KW-0862">Zinc</keyword>
<evidence type="ECO:0000256" key="13">
    <source>
        <dbReference type="PIRNR" id="PIRNR002811"/>
    </source>
</evidence>
<dbReference type="FunFam" id="3.90.580.10:FF:000001">
    <property type="entry name" value="DNA primase"/>
    <property type="match status" value="1"/>
</dbReference>
<dbReference type="PROSITE" id="PS50880">
    <property type="entry name" value="TOPRIM"/>
    <property type="match status" value="1"/>
</dbReference>
<dbReference type="Gene3D" id="1.20.50.20">
    <property type="entry name" value="DnaG, RNA polymerase domain, helical bundle"/>
    <property type="match status" value="1"/>
</dbReference>
<evidence type="ECO:0000256" key="6">
    <source>
        <dbReference type="ARBA" id="ARBA00022723"/>
    </source>
</evidence>
<evidence type="ECO:0000256" key="7">
    <source>
        <dbReference type="ARBA" id="ARBA00022771"/>
    </source>
</evidence>
<evidence type="ECO:0000256" key="9">
    <source>
        <dbReference type="ARBA" id="ARBA00022842"/>
    </source>
</evidence>
<organism evidence="16 17">
    <name type="scientific">Cysteiniphilum litorale</name>
    <dbReference type="NCBI Taxonomy" id="2056700"/>
    <lineage>
        <taxon>Bacteria</taxon>
        <taxon>Pseudomonadati</taxon>
        <taxon>Pseudomonadota</taxon>
        <taxon>Gammaproteobacteria</taxon>
        <taxon>Thiotrichales</taxon>
        <taxon>Fastidiosibacteraceae</taxon>
        <taxon>Cysteiniphilum</taxon>
    </lineage>
</organism>
<dbReference type="InterPro" id="IPR002694">
    <property type="entry name" value="Znf_CHC2"/>
</dbReference>
<dbReference type="SUPFAM" id="SSF57783">
    <property type="entry name" value="Zinc beta-ribbon"/>
    <property type="match status" value="1"/>
</dbReference>
<dbReference type="InterPro" id="IPR036977">
    <property type="entry name" value="DNA_primase_Znf_CHC2"/>
</dbReference>
<keyword evidence="1 12" id="KW-0240">DNA-directed RNA polymerase</keyword>
<feature type="zinc finger region" description="CHC2-type" evidence="12 14">
    <location>
        <begin position="40"/>
        <end position="64"/>
    </location>
</feature>
<keyword evidence="5 12" id="KW-0235">DNA replication</keyword>
<comment type="cofactor">
    <cofactor evidence="12 13 14">
        <name>Zn(2+)</name>
        <dbReference type="ChEBI" id="CHEBI:29105"/>
    </cofactor>
    <text evidence="12 13 14">Binds 1 zinc ion per monomer.</text>
</comment>
<keyword evidence="17" id="KW-1185">Reference proteome</keyword>
<dbReference type="Gene3D" id="3.90.580.10">
    <property type="entry name" value="Zinc finger, CHC2-type domain"/>
    <property type="match status" value="1"/>
</dbReference>
<dbReference type="InterPro" id="IPR034151">
    <property type="entry name" value="TOPRIM_DnaG_bac"/>
</dbReference>
<dbReference type="FunFam" id="3.40.1360.10:FF:000002">
    <property type="entry name" value="DNA primase"/>
    <property type="match status" value="1"/>
</dbReference>
<dbReference type="Pfam" id="PF13662">
    <property type="entry name" value="Toprim_4"/>
    <property type="match status" value="1"/>
</dbReference>